<comment type="caution">
    <text evidence="1">The sequence shown here is derived from an EMBL/GenBank/DDBJ whole genome shotgun (WGS) entry which is preliminary data.</text>
</comment>
<dbReference type="EMBL" id="BJOL01000002">
    <property type="protein sequence ID" value="GED56223.1"/>
    <property type="molecule type" value="Genomic_DNA"/>
</dbReference>
<reference evidence="1 2" key="1">
    <citation type="submission" date="2019-06" db="EMBL/GenBank/DDBJ databases">
        <title>Whole genome shotgun sequence of Brevibacillus formosus NBRC 15716.</title>
        <authorList>
            <person name="Hosoyama A."/>
            <person name="Uohara A."/>
            <person name="Ohji S."/>
            <person name="Ichikawa N."/>
        </authorList>
    </citation>
    <scope>NUCLEOTIDE SEQUENCE [LARGE SCALE GENOMIC DNA]</scope>
    <source>
        <strain evidence="1 2">NBRC 15716</strain>
    </source>
</reference>
<organism evidence="1 2">
    <name type="scientific">Brevibacillus formosus</name>
    <dbReference type="NCBI Taxonomy" id="54913"/>
    <lineage>
        <taxon>Bacteria</taxon>
        <taxon>Bacillati</taxon>
        <taxon>Bacillota</taxon>
        <taxon>Bacilli</taxon>
        <taxon>Bacillales</taxon>
        <taxon>Paenibacillaceae</taxon>
        <taxon>Brevibacillus</taxon>
    </lineage>
</organism>
<evidence type="ECO:0008006" key="3">
    <source>
        <dbReference type="Google" id="ProtNLM"/>
    </source>
</evidence>
<evidence type="ECO:0000313" key="2">
    <source>
        <dbReference type="Proteomes" id="UP000319498"/>
    </source>
</evidence>
<dbReference type="RefSeq" id="WP_162837745.1">
    <property type="nucleotide sequence ID" value="NZ_BJOL01000002.1"/>
</dbReference>
<evidence type="ECO:0000313" key="1">
    <source>
        <dbReference type="EMBL" id="GED56223.1"/>
    </source>
</evidence>
<proteinExistence type="predicted"/>
<dbReference type="Proteomes" id="UP000319498">
    <property type="component" value="Unassembled WGS sequence"/>
</dbReference>
<accession>A0ABQ0SYS4</accession>
<sequence>MLKTERAKVTIQCNVCGEKFTLRGQREPGGQIETGFKQCLCDNDKHFRIDES</sequence>
<keyword evidence="2" id="KW-1185">Reference proteome</keyword>
<protein>
    <recommendedName>
        <fullName evidence="3">GapA-binding peptide SR1P</fullName>
    </recommendedName>
</protein>
<gene>
    <name evidence="1" type="ORF">BFO01nite_03550</name>
</gene>
<dbReference type="GeneID" id="87589178"/>
<name>A0ABQ0SYS4_9BACL</name>